<gene>
    <name evidence="2" type="ORF">WHR41_03770</name>
</gene>
<evidence type="ECO:0008006" key="4">
    <source>
        <dbReference type="Google" id="ProtNLM"/>
    </source>
</evidence>
<feature type="region of interest" description="Disordered" evidence="1">
    <location>
        <begin position="368"/>
        <end position="392"/>
    </location>
</feature>
<sequence>MSQMRNAPYYPNLHDQMAVNTSCVPDTAYTPYPFTPNDLQSMPFRWHPSVYPQRPDNYRPTYGQPFRNAMAKQQHAIGGATWMPQIDSGHKNSQYPPMRHSESQTYQQQSELQTQPSSFFDEQMEYRPEQSALFNPLASHASYNGSLPRLNNSVAPFGTSHAQPIMADARFMNKRDEAPSTLQIVTHVDTAQYQPVRPEDWGTASIECGLDGDYDDALSPTSTTATSHGPYTPIGSDGDVGFPEPVLRRISQDLSSSFGSTGEGMFGTMHRSFDIPPSGFVPTVSNPMTLRASSLSLQYGHHEDTRYAGLPFVKENVDGYPANDRLRDSRSLMDHVSFRDLDGLPSNIPLSQIKREPLLNLRSKSNGEISQTAAKDDQNADNEPSSRSNRDKYLLDMREKGFTYRDIKRQGRFHEAESTLRGRVRVLTKDKSERVRKPEWSENDIQLLRRAVSVHKKRREDGAYVRRRDGKLPWKRIAIWVKENGGSYMFAPATCAKKYDDIGGR</sequence>
<dbReference type="EMBL" id="JAAQHG020000010">
    <property type="protein sequence ID" value="KAL1587559.1"/>
    <property type="molecule type" value="Genomic_DNA"/>
</dbReference>
<reference evidence="2 3" key="1">
    <citation type="journal article" date="2020" name="Microbiol. Resour. Announc.">
        <title>Draft Genome Sequence of a Cladosporium Species Isolated from the Mesophotic Ascidian Didemnum maculosum.</title>
        <authorList>
            <person name="Gioti A."/>
            <person name="Siaperas R."/>
            <person name="Nikolaivits E."/>
            <person name="Le Goff G."/>
            <person name="Ouazzani J."/>
            <person name="Kotoulas G."/>
            <person name="Topakas E."/>
        </authorList>
    </citation>
    <scope>NUCLEOTIDE SEQUENCE [LARGE SCALE GENOMIC DNA]</scope>
    <source>
        <strain evidence="2 3">TM138-S3</strain>
    </source>
</reference>
<evidence type="ECO:0000313" key="3">
    <source>
        <dbReference type="Proteomes" id="UP000803884"/>
    </source>
</evidence>
<dbReference type="AlphaFoldDB" id="A0AB34KRC3"/>
<evidence type="ECO:0000313" key="2">
    <source>
        <dbReference type="EMBL" id="KAL1587559.1"/>
    </source>
</evidence>
<dbReference type="RefSeq" id="XP_069230664.1">
    <property type="nucleotide sequence ID" value="XM_069372376.1"/>
</dbReference>
<comment type="caution">
    <text evidence="2">The sequence shown here is derived from an EMBL/GenBank/DDBJ whole genome shotgun (WGS) entry which is preliminary data.</text>
</comment>
<evidence type="ECO:0000256" key="1">
    <source>
        <dbReference type="SAM" id="MobiDB-lite"/>
    </source>
</evidence>
<keyword evidence="3" id="KW-1185">Reference proteome</keyword>
<organism evidence="2 3">
    <name type="scientific">Cladosporium halotolerans</name>
    <dbReference type="NCBI Taxonomy" id="1052096"/>
    <lineage>
        <taxon>Eukaryota</taxon>
        <taxon>Fungi</taxon>
        <taxon>Dikarya</taxon>
        <taxon>Ascomycota</taxon>
        <taxon>Pezizomycotina</taxon>
        <taxon>Dothideomycetes</taxon>
        <taxon>Dothideomycetidae</taxon>
        <taxon>Cladosporiales</taxon>
        <taxon>Cladosporiaceae</taxon>
        <taxon>Cladosporium</taxon>
    </lineage>
</organism>
<protein>
    <recommendedName>
        <fullName evidence="4">Myb-like domain-containing protein</fullName>
    </recommendedName>
</protein>
<proteinExistence type="predicted"/>
<accession>A0AB34KRC3</accession>
<name>A0AB34KRC3_9PEZI</name>
<dbReference type="Proteomes" id="UP000803884">
    <property type="component" value="Unassembled WGS sequence"/>
</dbReference>
<dbReference type="GeneID" id="96005214"/>